<evidence type="ECO:0000313" key="3">
    <source>
        <dbReference type="EMBL" id="KAF5346087.1"/>
    </source>
</evidence>
<dbReference type="GO" id="GO:0002098">
    <property type="term" value="P:tRNA wobble uridine modification"/>
    <property type="evidence" value="ECO:0007669"/>
    <property type="project" value="InterPro"/>
</dbReference>
<comment type="caution">
    <text evidence="3">The sequence shown here is derived from an EMBL/GenBank/DDBJ whole genome shotgun (WGS) entry which is preliminary data.</text>
</comment>
<evidence type="ECO:0000313" key="4">
    <source>
        <dbReference type="Proteomes" id="UP000559027"/>
    </source>
</evidence>
<dbReference type="AlphaFoldDB" id="A0A8H5CT11"/>
<accession>A0A8H5CT11</accession>
<dbReference type="InterPro" id="IPR027417">
    <property type="entry name" value="P-loop_NTPase"/>
</dbReference>
<evidence type="ECO:0008006" key="5">
    <source>
        <dbReference type="Google" id="ProtNLM"/>
    </source>
</evidence>
<dbReference type="Gene3D" id="3.40.50.300">
    <property type="entry name" value="P-loop containing nucleotide triphosphate hydrolases"/>
    <property type="match status" value="1"/>
</dbReference>
<dbReference type="CDD" id="cd19495">
    <property type="entry name" value="Elp6"/>
    <property type="match status" value="1"/>
</dbReference>
<sequence length="270" mass="29626">MFSENFKFILSHPTTLSHIQMLLPPFNLPENIVLLITDTLPSPASFLLHKAFASHLKSSSTTPRTATVVSVSEDLAKWKAIASRSNINLNQQIDSGSLTYIDALSLVQPPYQNTSSSSPTLRPLLDSIVNSFLSSKSKTTETPERLVILDDVSTFEWIGFSLLDVSRFVRALVAACRRENATLIIRHHLTLSDELDDLFRCLLQLSTYHLEVRSLSSGRSGAVSGEIALHLGPSTPSNSIKLIPRSSALQYRLTDTGATFFERGTGAAVL</sequence>
<reference evidence="3 4" key="1">
    <citation type="journal article" date="2020" name="ISME J.">
        <title>Uncovering the hidden diversity of litter-decomposition mechanisms in mushroom-forming fungi.</title>
        <authorList>
            <person name="Floudas D."/>
            <person name="Bentzer J."/>
            <person name="Ahren D."/>
            <person name="Johansson T."/>
            <person name="Persson P."/>
            <person name="Tunlid A."/>
        </authorList>
    </citation>
    <scope>NUCLEOTIDE SEQUENCE [LARGE SCALE GENOMIC DNA]</scope>
    <source>
        <strain evidence="3 4">CBS 146.42</strain>
    </source>
</reference>
<dbReference type="GO" id="GO:0033588">
    <property type="term" value="C:elongator holoenzyme complex"/>
    <property type="evidence" value="ECO:0007669"/>
    <property type="project" value="InterPro"/>
</dbReference>
<comment type="pathway">
    <text evidence="1">tRNA modification; 5-methoxycarbonylmethyl-2-thiouridine-tRNA biosynthesis.</text>
</comment>
<keyword evidence="4" id="KW-1185">Reference proteome</keyword>
<evidence type="ECO:0000256" key="1">
    <source>
        <dbReference type="ARBA" id="ARBA00005043"/>
    </source>
</evidence>
<dbReference type="InterPro" id="IPR018627">
    <property type="entry name" value="ELP6"/>
</dbReference>
<dbReference type="PANTHER" id="PTHR16184:SF6">
    <property type="entry name" value="ELONGATOR COMPLEX PROTEIN 6"/>
    <property type="match status" value="1"/>
</dbReference>
<proteinExistence type="inferred from homology"/>
<dbReference type="OrthoDB" id="9995306at2759"/>
<dbReference type="Proteomes" id="UP000559027">
    <property type="component" value="Unassembled WGS sequence"/>
</dbReference>
<comment type="similarity">
    <text evidence="2">Belongs to the ELP6 family.</text>
</comment>
<name>A0A8H5CT11_9AGAR</name>
<gene>
    <name evidence="3" type="ORF">D9756_010825</name>
</gene>
<dbReference type="PANTHER" id="PTHR16184">
    <property type="entry name" value="ELONGATOR COMPLEX PROTEIN 6"/>
    <property type="match status" value="1"/>
</dbReference>
<dbReference type="EMBL" id="JAACJO010000036">
    <property type="protein sequence ID" value="KAF5346087.1"/>
    <property type="molecule type" value="Genomic_DNA"/>
</dbReference>
<dbReference type="UniPathway" id="UPA00988"/>
<protein>
    <recommendedName>
        <fullName evidence="5">Elongator complex protein 6</fullName>
    </recommendedName>
</protein>
<organism evidence="3 4">
    <name type="scientific">Leucocoprinus leucothites</name>
    <dbReference type="NCBI Taxonomy" id="201217"/>
    <lineage>
        <taxon>Eukaryota</taxon>
        <taxon>Fungi</taxon>
        <taxon>Dikarya</taxon>
        <taxon>Basidiomycota</taxon>
        <taxon>Agaricomycotina</taxon>
        <taxon>Agaricomycetes</taxon>
        <taxon>Agaricomycetidae</taxon>
        <taxon>Agaricales</taxon>
        <taxon>Agaricineae</taxon>
        <taxon>Agaricaceae</taxon>
        <taxon>Leucocoprinus</taxon>
    </lineage>
</organism>
<dbReference type="Pfam" id="PF09807">
    <property type="entry name" value="ELP6"/>
    <property type="match status" value="1"/>
</dbReference>
<evidence type="ECO:0000256" key="2">
    <source>
        <dbReference type="ARBA" id="ARBA00008837"/>
    </source>
</evidence>